<proteinExistence type="inferred from homology"/>
<dbReference type="InterPro" id="IPR057246">
    <property type="entry name" value="CARBOXYPEPT_ZN_1"/>
</dbReference>
<evidence type="ECO:0000256" key="4">
    <source>
        <dbReference type="ARBA" id="ARBA00022833"/>
    </source>
</evidence>
<evidence type="ECO:0000256" key="7">
    <source>
        <dbReference type="SAM" id="Phobius"/>
    </source>
</evidence>
<dbReference type="GO" id="GO:0006508">
    <property type="term" value="P:proteolysis"/>
    <property type="evidence" value="ECO:0007669"/>
    <property type="project" value="InterPro"/>
</dbReference>
<feature type="region of interest" description="Disordered" evidence="6">
    <location>
        <begin position="132"/>
        <end position="174"/>
    </location>
</feature>
<feature type="transmembrane region" description="Helical" evidence="7">
    <location>
        <begin position="1070"/>
        <end position="1089"/>
    </location>
</feature>
<dbReference type="SUPFAM" id="SSF53187">
    <property type="entry name" value="Zn-dependent exopeptidases"/>
    <property type="match status" value="1"/>
</dbReference>
<feature type="region of interest" description="Disordered" evidence="6">
    <location>
        <begin position="98"/>
        <end position="118"/>
    </location>
</feature>
<dbReference type="AlphaFoldDB" id="A0A2A9MMJ0"/>
<keyword evidence="9" id="KW-0645">Protease</keyword>
<feature type="region of interest" description="Disordered" evidence="6">
    <location>
        <begin position="40"/>
        <end position="59"/>
    </location>
</feature>
<evidence type="ECO:0000256" key="2">
    <source>
        <dbReference type="ARBA" id="ARBA00005988"/>
    </source>
</evidence>
<feature type="compositionally biased region" description="Low complexity" evidence="6">
    <location>
        <begin position="157"/>
        <end position="167"/>
    </location>
</feature>
<dbReference type="GO" id="GO:0004181">
    <property type="term" value="F:metallocarboxypeptidase activity"/>
    <property type="evidence" value="ECO:0007669"/>
    <property type="project" value="InterPro"/>
</dbReference>
<dbReference type="PANTHER" id="PTHR11705:SF119">
    <property type="entry name" value="OS02G0119300 PROTEIN"/>
    <property type="match status" value="1"/>
</dbReference>
<evidence type="ECO:0000256" key="6">
    <source>
        <dbReference type="SAM" id="MobiDB-lite"/>
    </source>
</evidence>
<feature type="active site" description="Proton donor/acceptor" evidence="5">
    <location>
        <position position="591"/>
    </location>
</feature>
<feature type="compositionally biased region" description="Low complexity" evidence="6">
    <location>
        <begin position="132"/>
        <end position="143"/>
    </location>
</feature>
<dbReference type="InterPro" id="IPR000834">
    <property type="entry name" value="Peptidase_M14"/>
</dbReference>
<feature type="compositionally biased region" description="Low complexity" evidence="6">
    <location>
        <begin position="40"/>
        <end position="50"/>
    </location>
</feature>
<dbReference type="GO" id="GO:0005615">
    <property type="term" value="C:extracellular space"/>
    <property type="evidence" value="ECO:0007669"/>
    <property type="project" value="TreeGrafter"/>
</dbReference>
<dbReference type="PANTHER" id="PTHR11705">
    <property type="entry name" value="PROTEASE FAMILY M14 CARBOXYPEPTIDASE A,B"/>
    <property type="match status" value="1"/>
</dbReference>
<evidence type="ECO:0000313" key="9">
    <source>
        <dbReference type="EMBL" id="PFH37326.1"/>
    </source>
</evidence>
<keyword evidence="3" id="KW-0479">Metal-binding</keyword>
<keyword evidence="10" id="KW-1185">Reference proteome</keyword>
<dbReference type="OrthoDB" id="354753at2759"/>
<evidence type="ECO:0000256" key="1">
    <source>
        <dbReference type="ARBA" id="ARBA00001947"/>
    </source>
</evidence>
<feature type="compositionally biased region" description="Basic residues" evidence="6">
    <location>
        <begin position="1155"/>
        <end position="1165"/>
    </location>
</feature>
<feature type="region of interest" description="Disordered" evidence="6">
    <location>
        <begin position="301"/>
        <end position="325"/>
    </location>
</feature>
<reference evidence="9 10" key="1">
    <citation type="submission" date="2017-09" db="EMBL/GenBank/DDBJ databases">
        <title>Genome sequencing of Besnoitia besnoiti strain Bb-Ger1.</title>
        <authorList>
            <person name="Schares G."/>
            <person name="Venepally P."/>
            <person name="Lorenzi H.A."/>
        </authorList>
    </citation>
    <scope>NUCLEOTIDE SEQUENCE [LARGE SCALE GENOMIC DNA]</scope>
    <source>
        <strain evidence="9 10">Bb-Ger1</strain>
    </source>
</reference>
<feature type="region of interest" description="Disordered" evidence="6">
    <location>
        <begin position="636"/>
        <end position="659"/>
    </location>
</feature>
<organism evidence="9 10">
    <name type="scientific">Besnoitia besnoiti</name>
    <name type="common">Apicomplexan protozoan</name>
    <dbReference type="NCBI Taxonomy" id="94643"/>
    <lineage>
        <taxon>Eukaryota</taxon>
        <taxon>Sar</taxon>
        <taxon>Alveolata</taxon>
        <taxon>Apicomplexa</taxon>
        <taxon>Conoidasida</taxon>
        <taxon>Coccidia</taxon>
        <taxon>Eucoccidiorida</taxon>
        <taxon>Eimeriorina</taxon>
        <taxon>Sarcocystidae</taxon>
        <taxon>Besnoitia</taxon>
    </lineage>
</organism>
<evidence type="ECO:0000256" key="5">
    <source>
        <dbReference type="PROSITE-ProRule" id="PRU01379"/>
    </source>
</evidence>
<feature type="compositionally biased region" description="Basic and acidic residues" evidence="6">
    <location>
        <begin position="641"/>
        <end position="657"/>
    </location>
</feature>
<name>A0A2A9MMJ0_BESBE</name>
<dbReference type="STRING" id="94643.A0A2A9MMJ0"/>
<sequence>MQRCDNWCALRRAPARKVPLSFSSGLLVTLVVFLLNSSSASSSSGRRLSPPSHPNREQDSNFLAGLAASPANASPPFQRLLSFVDPFHFPSSSPSSSRVWAPLSAAPPSSSTASAAQSSSASSARSALSVSARSASSASSPSRVDPPPSQPGSLTVSPARPSAPDASSSEDEAPAAAFFSSAGASPGATFLSASSAAAAARRLSQGADVAQSPADRSGRGFHLSEEELLQGMKKDIFFILHHGSMPYGYPTYREASLMMNELLKEFGPSLVTAHRIGHSLEGRPITAYRVGGLSRPCWRVPSKGAETPSSSPETATAEKKKTEEREEFPEILLTGLHHAREPMSMTMCMYFVARLLRDYQAGEPEAAYLMEMREFWVIPALNPDAYVAIERTGNVNLRKNRRRFSPHARPRGAKPEDEGVDLNRNYAFNFNPNEPEGSDEYGGLFPFSEPETAAVKFLVEQYLRASPSSPPRSPSSPGGILASAAVAGAEGADFSPPTPSPFFDRLGRFEVALNFHTYGEVWTRPFNCCKDLPLPPRARKAFEEIQAALAIPILDSAPNIAVLGYPTNGEADDWLLHAHGVLSTSPEIGWEEGGFWQTQGDWTAIFEANFARVATTGFKAGSELGVIIVRHEADADANPAEPRKREAGEGREDEGRSDLGSLIPKESLAFVEDALRKAGWNPASAHEVPVPHAVQGEFAIYSVEISNTGLLPMQGSSAFLFLTGLPFFASSSAASLSPFPAELFSSVRAAAEASLPVIRSPLEPRFTGSRSKFSLPPAQELRSLQEFKSRRRQTPPPSPPLSPLSSSSLLSFSSLGGDPSGAVQARAAAEEEFTLAAAFDGAWSEALVVSVLSPAAFLREGRDDVGVPGVLVKLPEPLRGRDLTTGEAAFLRLHLLFRKRKPAGSRSARSSGASAFHASERPAFHEREEAAAGACVLEAAPRPPEAAAASAARGASSSRRSWFCRCGATKIAKTSQENSETPAAGADAHPWTLLPLFVEDRKSSVLCFTALGMLSSHLEASVSSSRVSSSSAASVSSLAGKERQEERRLRGEKGYPELETPLFYANRKSFVTFALLMLLSLVLVLILALRLWAKARGLRGAVHECAEDFRLGEAADWLRSQIGFLCCCLQMIFARRRPPGVEPILIDTHAYGSPSRRRRRRHSRQPRAELEAGIFSNRKKREAGALPAVAGRKPGAR</sequence>
<dbReference type="KEGG" id="bbes:BESB_037840"/>
<dbReference type="PRINTS" id="PR00765">
    <property type="entry name" value="CRBOXYPTASEA"/>
</dbReference>
<feature type="region of interest" description="Disordered" evidence="6">
    <location>
        <begin position="1152"/>
        <end position="1197"/>
    </location>
</feature>
<keyword evidence="9" id="KW-0378">Hydrolase</keyword>
<evidence type="ECO:0000313" key="10">
    <source>
        <dbReference type="Proteomes" id="UP000224006"/>
    </source>
</evidence>
<comment type="similarity">
    <text evidence="2 5">Belongs to the peptidase M14 family.</text>
</comment>
<dbReference type="SMART" id="SM00631">
    <property type="entry name" value="Zn_pept"/>
    <property type="match status" value="1"/>
</dbReference>
<feature type="domain" description="Peptidase M14" evidence="8">
    <location>
        <begin position="248"/>
        <end position="616"/>
    </location>
</feature>
<comment type="caution">
    <text evidence="9">The sequence shown here is derived from an EMBL/GenBank/DDBJ whole genome shotgun (WGS) entry which is preliminary data.</text>
</comment>
<dbReference type="PROSITE" id="PS52035">
    <property type="entry name" value="PEPTIDASE_M14"/>
    <property type="match status" value="1"/>
</dbReference>
<dbReference type="GeneID" id="40308765"/>
<evidence type="ECO:0000256" key="3">
    <source>
        <dbReference type="ARBA" id="ARBA00022723"/>
    </source>
</evidence>
<keyword evidence="7" id="KW-0472">Membrane</keyword>
<dbReference type="EMBL" id="NWUJ01000002">
    <property type="protein sequence ID" value="PFH37326.1"/>
    <property type="molecule type" value="Genomic_DNA"/>
</dbReference>
<protein>
    <submittedName>
        <fullName evidence="9">Zinc carboxypeptidase superfamily protein</fullName>
    </submittedName>
</protein>
<gene>
    <name evidence="9" type="ORF">BESB_037840</name>
</gene>
<dbReference type="Proteomes" id="UP000224006">
    <property type="component" value="Chromosome II"/>
</dbReference>
<dbReference type="PROSITE" id="PS00132">
    <property type="entry name" value="CARBOXYPEPT_ZN_1"/>
    <property type="match status" value="1"/>
</dbReference>
<dbReference type="RefSeq" id="XP_029221335.1">
    <property type="nucleotide sequence ID" value="XM_029362370.1"/>
</dbReference>
<accession>A0A2A9MMJ0</accession>
<comment type="cofactor">
    <cofactor evidence="1">
        <name>Zn(2+)</name>
        <dbReference type="ChEBI" id="CHEBI:29105"/>
    </cofactor>
</comment>
<keyword evidence="7" id="KW-1133">Transmembrane helix</keyword>
<dbReference type="Gene3D" id="3.40.630.10">
    <property type="entry name" value="Zn peptidases"/>
    <property type="match status" value="1"/>
</dbReference>
<keyword evidence="4" id="KW-0862">Zinc</keyword>
<feature type="region of interest" description="Disordered" evidence="6">
    <location>
        <begin position="788"/>
        <end position="807"/>
    </location>
</feature>
<evidence type="ECO:0000259" key="8">
    <source>
        <dbReference type="PROSITE" id="PS52035"/>
    </source>
</evidence>
<keyword evidence="9" id="KW-0121">Carboxypeptidase</keyword>
<dbReference type="VEuPathDB" id="ToxoDB:BESB_037840"/>
<dbReference type="GO" id="GO:0008270">
    <property type="term" value="F:zinc ion binding"/>
    <property type="evidence" value="ECO:0007669"/>
    <property type="project" value="InterPro"/>
</dbReference>
<dbReference type="Pfam" id="PF00246">
    <property type="entry name" value="Peptidase_M14"/>
    <property type="match status" value="1"/>
</dbReference>
<keyword evidence="7" id="KW-0812">Transmembrane</keyword>